<keyword evidence="7" id="KW-1185">Reference proteome</keyword>
<dbReference type="Gene3D" id="1.20.1050.10">
    <property type="match status" value="1"/>
</dbReference>
<dbReference type="AlphaFoldDB" id="A0A0C2FLD9"/>
<dbReference type="InterPro" id="IPR050213">
    <property type="entry name" value="GST_superfamily"/>
</dbReference>
<dbReference type="OrthoDB" id="414243at2759"/>
<dbReference type="PANTHER" id="PTHR11571">
    <property type="entry name" value="GLUTATHIONE S-TRANSFERASE"/>
    <property type="match status" value="1"/>
</dbReference>
<dbReference type="EC" id="2.5.1.18" evidence="1"/>
<evidence type="ECO:0000256" key="4">
    <source>
        <dbReference type="ARBA" id="ARBA00047960"/>
    </source>
</evidence>
<comment type="catalytic activity">
    <reaction evidence="4">
        <text>RX + glutathione = an S-substituted glutathione + a halide anion + H(+)</text>
        <dbReference type="Rhea" id="RHEA:16437"/>
        <dbReference type="ChEBI" id="CHEBI:15378"/>
        <dbReference type="ChEBI" id="CHEBI:16042"/>
        <dbReference type="ChEBI" id="CHEBI:17792"/>
        <dbReference type="ChEBI" id="CHEBI:57925"/>
        <dbReference type="ChEBI" id="CHEBI:90779"/>
        <dbReference type="EC" id="2.5.1.18"/>
    </reaction>
</comment>
<sequence>MPFGQLPVLEVDGKQLAQSLAICRYLARQFGFAGKTPFDEALVDSLADQYTDYRPEIKSYFFVAVGRFQGDK</sequence>
<dbReference type="Gene3D" id="3.40.30.10">
    <property type="entry name" value="Glutaredoxin"/>
    <property type="match status" value="1"/>
</dbReference>
<dbReference type="GO" id="GO:0006749">
    <property type="term" value="P:glutathione metabolic process"/>
    <property type="evidence" value="ECO:0007669"/>
    <property type="project" value="TreeGrafter"/>
</dbReference>
<feature type="non-terminal residue" evidence="6">
    <location>
        <position position="72"/>
    </location>
</feature>
<dbReference type="InterPro" id="IPR004045">
    <property type="entry name" value="Glutathione_S-Trfase_N"/>
</dbReference>
<gene>
    <name evidence="6" type="ORF">ANCDUO_22355</name>
</gene>
<accession>A0A0C2FLD9</accession>
<evidence type="ECO:0000256" key="2">
    <source>
        <dbReference type="ARBA" id="ARBA00022679"/>
    </source>
</evidence>
<organism evidence="6 7">
    <name type="scientific">Ancylostoma duodenale</name>
    <dbReference type="NCBI Taxonomy" id="51022"/>
    <lineage>
        <taxon>Eukaryota</taxon>
        <taxon>Metazoa</taxon>
        <taxon>Ecdysozoa</taxon>
        <taxon>Nematoda</taxon>
        <taxon>Chromadorea</taxon>
        <taxon>Rhabditida</taxon>
        <taxon>Rhabditina</taxon>
        <taxon>Rhabditomorpha</taxon>
        <taxon>Strongyloidea</taxon>
        <taxon>Ancylostomatidae</taxon>
        <taxon>Ancylostomatinae</taxon>
        <taxon>Ancylostoma</taxon>
    </lineage>
</organism>
<evidence type="ECO:0000256" key="1">
    <source>
        <dbReference type="ARBA" id="ARBA00012452"/>
    </source>
</evidence>
<proteinExistence type="inferred from homology"/>
<evidence type="ECO:0000259" key="5">
    <source>
        <dbReference type="PROSITE" id="PS50404"/>
    </source>
</evidence>
<comment type="similarity">
    <text evidence="3">Belongs to the GST superfamily. Sigma family.</text>
</comment>
<feature type="domain" description="GST N-terminal" evidence="5">
    <location>
        <begin position="1"/>
        <end position="34"/>
    </location>
</feature>
<dbReference type="GO" id="GO:0004364">
    <property type="term" value="F:glutathione transferase activity"/>
    <property type="evidence" value="ECO:0007669"/>
    <property type="project" value="UniProtKB-EC"/>
</dbReference>
<dbReference type="EMBL" id="KN767523">
    <property type="protein sequence ID" value="KIH47584.1"/>
    <property type="molecule type" value="Genomic_DNA"/>
</dbReference>
<name>A0A0C2FLD9_9BILA</name>
<dbReference type="PANTHER" id="PTHR11571:SF224">
    <property type="entry name" value="HEMATOPOIETIC PROSTAGLANDIN D SYNTHASE"/>
    <property type="match status" value="1"/>
</dbReference>
<evidence type="ECO:0000313" key="7">
    <source>
        <dbReference type="Proteomes" id="UP000054047"/>
    </source>
</evidence>
<dbReference type="Proteomes" id="UP000054047">
    <property type="component" value="Unassembled WGS sequence"/>
</dbReference>
<evidence type="ECO:0000256" key="3">
    <source>
        <dbReference type="ARBA" id="ARBA00038317"/>
    </source>
</evidence>
<protein>
    <recommendedName>
        <fullName evidence="1">glutathione transferase</fullName>
        <ecNumber evidence="1">2.5.1.18</ecNumber>
    </recommendedName>
</protein>
<keyword evidence="2" id="KW-0808">Transferase</keyword>
<dbReference type="PROSITE" id="PS50404">
    <property type="entry name" value="GST_NTER"/>
    <property type="match status" value="1"/>
</dbReference>
<evidence type="ECO:0000313" key="6">
    <source>
        <dbReference type="EMBL" id="KIH47584.1"/>
    </source>
</evidence>
<dbReference type="InterPro" id="IPR036249">
    <property type="entry name" value="Thioredoxin-like_sf"/>
</dbReference>
<dbReference type="Pfam" id="PF02798">
    <property type="entry name" value="GST_N"/>
    <property type="match status" value="1"/>
</dbReference>
<dbReference type="SUPFAM" id="SSF52833">
    <property type="entry name" value="Thioredoxin-like"/>
    <property type="match status" value="1"/>
</dbReference>
<reference evidence="6 7" key="1">
    <citation type="submission" date="2013-12" db="EMBL/GenBank/DDBJ databases">
        <title>Draft genome of the parsitic nematode Ancylostoma duodenale.</title>
        <authorList>
            <person name="Mitreva M."/>
        </authorList>
    </citation>
    <scope>NUCLEOTIDE SEQUENCE [LARGE SCALE GENOMIC DNA]</scope>
    <source>
        <strain evidence="6 7">Zhejiang</strain>
    </source>
</reference>